<evidence type="ECO:0000256" key="1">
    <source>
        <dbReference type="ARBA" id="ARBA00023172"/>
    </source>
</evidence>
<comment type="caution">
    <text evidence="3">The sequence shown here is derived from an EMBL/GenBank/DDBJ whole genome shotgun (WGS) entry which is preliminary data.</text>
</comment>
<feature type="domain" description="Tyr recombinase" evidence="2">
    <location>
        <begin position="3"/>
        <end position="87"/>
    </location>
</feature>
<dbReference type="InterPro" id="IPR013762">
    <property type="entry name" value="Integrase-like_cat_sf"/>
</dbReference>
<keyword evidence="1" id="KW-0233">DNA recombination</keyword>
<evidence type="ECO:0000313" key="4">
    <source>
        <dbReference type="Proteomes" id="UP000674425"/>
    </source>
</evidence>
<dbReference type="EMBL" id="CAJNAU010000222">
    <property type="protein sequence ID" value="CAE6867972.1"/>
    <property type="molecule type" value="Genomic_DNA"/>
</dbReference>
<dbReference type="InterPro" id="IPR011010">
    <property type="entry name" value="DNA_brk_join_enz"/>
</dbReference>
<gene>
    <name evidence="3" type="ORF">R69658_07977</name>
</gene>
<dbReference type="InterPro" id="IPR002104">
    <property type="entry name" value="Integrase_catalytic"/>
</dbReference>
<dbReference type="Gene3D" id="1.10.443.10">
    <property type="entry name" value="Intergrase catalytic core"/>
    <property type="match status" value="1"/>
</dbReference>
<dbReference type="Proteomes" id="UP000674425">
    <property type="component" value="Unassembled WGS sequence"/>
</dbReference>
<organism evidence="3 4">
    <name type="scientific">Paraburkholderia aspalathi</name>
    <dbReference type="NCBI Taxonomy" id="1324617"/>
    <lineage>
        <taxon>Bacteria</taxon>
        <taxon>Pseudomonadati</taxon>
        <taxon>Pseudomonadota</taxon>
        <taxon>Betaproteobacteria</taxon>
        <taxon>Burkholderiales</taxon>
        <taxon>Burkholderiaceae</taxon>
        <taxon>Paraburkholderia</taxon>
    </lineage>
</organism>
<dbReference type="Pfam" id="PF00589">
    <property type="entry name" value="Phage_integrase"/>
    <property type="match status" value="1"/>
</dbReference>
<evidence type="ECO:0000313" key="3">
    <source>
        <dbReference type="EMBL" id="CAE6867972.1"/>
    </source>
</evidence>
<name>A0ABM8T946_9BURK</name>
<keyword evidence="4" id="KW-1185">Reference proteome</keyword>
<proteinExistence type="predicted"/>
<accession>A0ABM8T946</accession>
<dbReference type="SUPFAM" id="SSF56349">
    <property type="entry name" value="DNA breaking-rejoining enzymes"/>
    <property type="match status" value="1"/>
</dbReference>
<sequence length="105" mass="12330">MRRIAWIHPDQAKARKAITVPLSDTAIAIAVLRRQRGKKRKPEFVESVFVYHGKPVYQTVNTAWREACKRAGIRDFRWHDLRHTWVSNELKLVRICTKVGTFSFL</sequence>
<reference evidence="3 4" key="1">
    <citation type="submission" date="2021-02" db="EMBL/GenBank/DDBJ databases">
        <authorList>
            <person name="Vanwijnsberghe S."/>
        </authorList>
    </citation>
    <scope>NUCLEOTIDE SEQUENCE [LARGE SCALE GENOMIC DNA]</scope>
    <source>
        <strain evidence="3 4">R-69658</strain>
    </source>
</reference>
<protein>
    <recommendedName>
        <fullName evidence="2">Tyr recombinase domain-containing protein</fullName>
    </recommendedName>
</protein>
<evidence type="ECO:0000259" key="2">
    <source>
        <dbReference type="Pfam" id="PF00589"/>
    </source>
</evidence>